<organism evidence="2 3">
    <name type="scientific">Gracilariopsis chorda</name>
    <dbReference type="NCBI Taxonomy" id="448386"/>
    <lineage>
        <taxon>Eukaryota</taxon>
        <taxon>Rhodophyta</taxon>
        <taxon>Florideophyceae</taxon>
        <taxon>Rhodymeniophycidae</taxon>
        <taxon>Gracilariales</taxon>
        <taxon>Gracilariaceae</taxon>
        <taxon>Gracilariopsis</taxon>
    </lineage>
</organism>
<dbReference type="EMBL" id="NBIV01000181">
    <property type="protein sequence ID" value="PXF41971.1"/>
    <property type="molecule type" value="Genomic_DNA"/>
</dbReference>
<evidence type="ECO:0000313" key="2">
    <source>
        <dbReference type="EMBL" id="PXF41971.1"/>
    </source>
</evidence>
<keyword evidence="3" id="KW-1185">Reference proteome</keyword>
<proteinExistence type="predicted"/>
<dbReference type="InterPro" id="IPR036940">
    <property type="entry name" value="PI3/4_kinase_cat_sf"/>
</dbReference>
<evidence type="ECO:0000313" key="3">
    <source>
        <dbReference type="Proteomes" id="UP000247409"/>
    </source>
</evidence>
<feature type="compositionally biased region" description="Pro residues" evidence="1">
    <location>
        <begin position="1"/>
        <end position="10"/>
    </location>
</feature>
<gene>
    <name evidence="2" type="ORF">BWQ96_08278</name>
</gene>
<evidence type="ECO:0000256" key="1">
    <source>
        <dbReference type="SAM" id="MobiDB-lite"/>
    </source>
</evidence>
<dbReference type="SUPFAM" id="SSF56112">
    <property type="entry name" value="Protein kinase-like (PK-like)"/>
    <property type="match status" value="1"/>
</dbReference>
<name>A0A2V3IIS1_9FLOR</name>
<dbReference type="InterPro" id="IPR011009">
    <property type="entry name" value="Kinase-like_dom_sf"/>
</dbReference>
<protein>
    <submittedName>
        <fullName evidence="2">Uncharacterized protein</fullName>
    </submittedName>
</protein>
<feature type="compositionally biased region" description="Low complexity" evidence="1">
    <location>
        <begin position="30"/>
        <end position="60"/>
    </location>
</feature>
<reference evidence="2 3" key="1">
    <citation type="journal article" date="2018" name="Mol. Biol. Evol.">
        <title>Analysis of the draft genome of the red seaweed Gracilariopsis chorda provides insights into genome size evolution in Rhodophyta.</title>
        <authorList>
            <person name="Lee J."/>
            <person name="Yang E.C."/>
            <person name="Graf L."/>
            <person name="Yang J.H."/>
            <person name="Qiu H."/>
            <person name="Zel Zion U."/>
            <person name="Chan C.X."/>
            <person name="Stephens T.G."/>
            <person name="Weber A.P.M."/>
            <person name="Boo G.H."/>
            <person name="Boo S.M."/>
            <person name="Kim K.M."/>
            <person name="Shin Y."/>
            <person name="Jung M."/>
            <person name="Lee S.J."/>
            <person name="Yim H.S."/>
            <person name="Lee J.H."/>
            <person name="Bhattacharya D."/>
            <person name="Yoon H.S."/>
        </authorList>
    </citation>
    <scope>NUCLEOTIDE SEQUENCE [LARGE SCALE GENOMIC DNA]</scope>
    <source>
        <strain evidence="2 3">SKKU-2015</strain>
        <tissue evidence="2">Whole body</tissue>
    </source>
</reference>
<dbReference type="AlphaFoldDB" id="A0A2V3IIS1"/>
<dbReference type="Gene3D" id="1.10.1070.11">
    <property type="entry name" value="Phosphatidylinositol 3-/4-kinase, catalytic domain"/>
    <property type="match status" value="1"/>
</dbReference>
<dbReference type="Proteomes" id="UP000247409">
    <property type="component" value="Unassembled WGS sequence"/>
</dbReference>
<accession>A0A2V3IIS1</accession>
<feature type="region of interest" description="Disordered" evidence="1">
    <location>
        <begin position="1"/>
        <end position="63"/>
    </location>
</feature>
<sequence>MSSSVPPLPAVPNSATRNNLKRPPKPRNASSPTFTSTPPVSHLTPPRTPLSKPSTPPLSKAFDSVSLGDTPNGIVPELMPSELLFGEILSERTVSPRHISDCSEQHLLLIFPLVLKTIEKHQLSNTKSPLICPLLSRMCASRRVKLRFLLLRKHPAFASLQSTLIFVSRAYGSWYFARGCNPTNSKNTAPTQSKPQPNSLQVPVDMVDLQSEDFFRNILFKVPPKHDYNFGLQLISHPFRIQRLPLESSFNGPDDEESYISSLSDNTEDYYPDQELAESASVQVILNEPLIELRHLSFEEEVIQSSNMVPLLPRLMIRKEPTILQIQLSQMLLLLFNYYWSQPTSNYSDAHSAPVCITFDVISTSQQEGLIQAFSNVQHLHLFSFDFWRDTRGRDPVIVEEFIRSAAGAFTAAYICGVNTRNTAAFCVKDGSSVFLRDFGTMFQGPAAPKVGIPKVMRRCLADMGVWDEFFSRCLRAFDVLRLRYVEIFTVMSPLFALGGIEEKQISAHLSAKYCFNASETRLWNAAQHFRRWLG</sequence>
<comment type="caution">
    <text evidence="2">The sequence shown here is derived from an EMBL/GenBank/DDBJ whole genome shotgun (WGS) entry which is preliminary data.</text>
</comment>